<evidence type="ECO:0000313" key="3">
    <source>
        <dbReference type="Proteomes" id="UP001642409"/>
    </source>
</evidence>
<reference evidence="2 3" key="1">
    <citation type="submission" date="2024-07" db="EMBL/GenBank/DDBJ databases">
        <authorList>
            <person name="Akdeniz Z."/>
        </authorList>
    </citation>
    <scope>NUCLEOTIDE SEQUENCE [LARGE SCALE GENOMIC DNA]</scope>
</reference>
<dbReference type="InterPro" id="IPR000477">
    <property type="entry name" value="RT_dom"/>
</dbReference>
<gene>
    <name evidence="2" type="ORF">HINF_LOCUS52719</name>
</gene>
<protein>
    <submittedName>
        <fullName evidence="2">Putative</fullName>
    </submittedName>
</protein>
<dbReference type="Pfam" id="PF00078">
    <property type="entry name" value="RVT_1"/>
    <property type="match status" value="1"/>
</dbReference>
<organism evidence="2 3">
    <name type="scientific">Hexamita inflata</name>
    <dbReference type="NCBI Taxonomy" id="28002"/>
    <lineage>
        <taxon>Eukaryota</taxon>
        <taxon>Metamonada</taxon>
        <taxon>Diplomonadida</taxon>
        <taxon>Hexamitidae</taxon>
        <taxon>Hexamitinae</taxon>
        <taxon>Hexamita</taxon>
    </lineage>
</organism>
<dbReference type="EMBL" id="CAXDID020000264">
    <property type="protein sequence ID" value="CAL6066808.1"/>
    <property type="molecule type" value="Genomic_DNA"/>
</dbReference>
<sequence length="165" mass="19234">MFKCSFNALMEKPELVKEMPNLFHYRLSLIPKSSDPNSGFRPISNQESILTILNSLLLNKIIVGKPIHQHQYALQPQAYVKTIIRARNLHKNHHLLSIDIKGAFNRLPFEVIQRNLKRVKVPVNTIAIVYHEYVGNEVLNTEKLKQLLNCIRMSTIKLDMVYLYR</sequence>
<feature type="domain" description="Reverse transcriptase" evidence="1">
    <location>
        <begin position="11"/>
        <end position="165"/>
    </location>
</feature>
<evidence type="ECO:0000313" key="2">
    <source>
        <dbReference type="EMBL" id="CAL6066808.1"/>
    </source>
</evidence>
<accession>A0ABP1KQ01</accession>
<evidence type="ECO:0000259" key="1">
    <source>
        <dbReference type="PROSITE" id="PS50878"/>
    </source>
</evidence>
<dbReference type="PROSITE" id="PS50878">
    <property type="entry name" value="RT_POL"/>
    <property type="match status" value="1"/>
</dbReference>
<dbReference type="Proteomes" id="UP001642409">
    <property type="component" value="Unassembled WGS sequence"/>
</dbReference>
<name>A0ABP1KQ01_9EUKA</name>
<proteinExistence type="predicted"/>
<comment type="caution">
    <text evidence="2">The sequence shown here is derived from an EMBL/GenBank/DDBJ whole genome shotgun (WGS) entry which is preliminary data.</text>
</comment>
<keyword evidence="3" id="KW-1185">Reference proteome</keyword>